<dbReference type="InterPro" id="IPR036770">
    <property type="entry name" value="Ankyrin_rpt-contain_sf"/>
</dbReference>
<feature type="compositionally biased region" description="Polar residues" evidence="4">
    <location>
        <begin position="837"/>
        <end position="866"/>
    </location>
</feature>
<dbReference type="InterPro" id="IPR002110">
    <property type="entry name" value="Ankyrin_rpt"/>
</dbReference>
<feature type="repeat" description="ANK" evidence="3">
    <location>
        <begin position="172"/>
        <end position="204"/>
    </location>
</feature>
<dbReference type="KEGG" id="lak:106153724"/>
<feature type="region of interest" description="Disordered" evidence="4">
    <location>
        <begin position="990"/>
        <end position="1050"/>
    </location>
</feature>
<feature type="region of interest" description="Disordered" evidence="4">
    <location>
        <begin position="329"/>
        <end position="378"/>
    </location>
</feature>
<feature type="compositionally biased region" description="Low complexity" evidence="4">
    <location>
        <begin position="873"/>
        <end position="894"/>
    </location>
</feature>
<feature type="compositionally biased region" description="Basic and acidic residues" evidence="4">
    <location>
        <begin position="639"/>
        <end position="649"/>
    </location>
</feature>
<dbReference type="OMA" id="YQANDEY"/>
<feature type="repeat" description="ANK" evidence="3">
    <location>
        <begin position="205"/>
        <end position="237"/>
    </location>
</feature>
<feature type="region of interest" description="Disordered" evidence="4">
    <location>
        <begin position="1373"/>
        <end position="1446"/>
    </location>
</feature>
<dbReference type="STRING" id="7574.A0A1S3HB21"/>
<accession>A0A1S3HB21</accession>
<feature type="compositionally biased region" description="Basic residues" evidence="4">
    <location>
        <begin position="329"/>
        <end position="352"/>
    </location>
</feature>
<organism evidence="5 6">
    <name type="scientific">Lingula anatina</name>
    <name type="common">Brachiopod</name>
    <name type="synonym">Lingula unguis</name>
    <dbReference type="NCBI Taxonomy" id="7574"/>
    <lineage>
        <taxon>Eukaryota</taxon>
        <taxon>Metazoa</taxon>
        <taxon>Spiralia</taxon>
        <taxon>Lophotrochozoa</taxon>
        <taxon>Brachiopoda</taxon>
        <taxon>Linguliformea</taxon>
        <taxon>Lingulata</taxon>
        <taxon>Lingulida</taxon>
        <taxon>Linguloidea</taxon>
        <taxon>Lingulidae</taxon>
        <taxon>Lingula</taxon>
    </lineage>
</organism>
<feature type="region of interest" description="Disordered" evidence="4">
    <location>
        <begin position="758"/>
        <end position="935"/>
    </location>
</feature>
<feature type="compositionally biased region" description="Basic and acidic residues" evidence="4">
    <location>
        <begin position="369"/>
        <end position="378"/>
    </location>
</feature>
<feature type="compositionally biased region" description="Polar residues" evidence="4">
    <location>
        <begin position="663"/>
        <end position="705"/>
    </location>
</feature>
<dbReference type="Pfam" id="PF13637">
    <property type="entry name" value="Ank_4"/>
    <property type="match status" value="1"/>
</dbReference>
<feature type="compositionally biased region" description="Polar residues" evidence="4">
    <location>
        <begin position="1245"/>
        <end position="1267"/>
    </location>
</feature>
<reference evidence="6" key="1">
    <citation type="submission" date="2025-08" db="UniProtKB">
        <authorList>
            <consortium name="RefSeq"/>
        </authorList>
    </citation>
    <scope>IDENTIFICATION</scope>
    <source>
        <tissue evidence="6">Gonads</tissue>
    </source>
</reference>
<evidence type="ECO:0000256" key="4">
    <source>
        <dbReference type="SAM" id="MobiDB-lite"/>
    </source>
</evidence>
<dbReference type="PRINTS" id="PR01415">
    <property type="entry name" value="ANKYRIN"/>
</dbReference>
<feature type="repeat" description="ANK" evidence="3">
    <location>
        <begin position="105"/>
        <end position="137"/>
    </location>
</feature>
<feature type="repeat" description="ANK" evidence="3">
    <location>
        <begin position="238"/>
        <end position="270"/>
    </location>
</feature>
<dbReference type="SUPFAM" id="SSF48403">
    <property type="entry name" value="Ankyrin repeat"/>
    <property type="match status" value="1"/>
</dbReference>
<keyword evidence="1" id="KW-0677">Repeat</keyword>
<feature type="compositionally biased region" description="Low complexity" evidence="4">
    <location>
        <begin position="1390"/>
        <end position="1404"/>
    </location>
</feature>
<name>A0A1S3HB21_LINAN</name>
<dbReference type="Gene3D" id="1.25.40.20">
    <property type="entry name" value="Ankyrin repeat-containing domain"/>
    <property type="match status" value="2"/>
</dbReference>
<feature type="repeat" description="ANK" evidence="3">
    <location>
        <begin position="271"/>
        <end position="303"/>
    </location>
</feature>
<feature type="compositionally biased region" description="Pro residues" evidence="4">
    <location>
        <begin position="770"/>
        <end position="789"/>
    </location>
</feature>
<feature type="compositionally biased region" description="Polar residues" evidence="4">
    <location>
        <begin position="805"/>
        <end position="826"/>
    </location>
</feature>
<dbReference type="PANTHER" id="PTHR24173">
    <property type="entry name" value="ANKYRIN REPEAT CONTAINING"/>
    <property type="match status" value="1"/>
</dbReference>
<dbReference type="SMART" id="SM00248">
    <property type="entry name" value="ANK"/>
    <property type="match status" value="7"/>
</dbReference>
<dbReference type="PROSITE" id="PS50297">
    <property type="entry name" value="ANK_REP_REGION"/>
    <property type="match status" value="5"/>
</dbReference>
<feature type="compositionally biased region" description="Polar residues" evidence="4">
    <location>
        <begin position="895"/>
        <end position="913"/>
    </location>
</feature>
<feature type="compositionally biased region" description="Polar residues" evidence="4">
    <location>
        <begin position="963"/>
        <end position="975"/>
    </location>
</feature>
<feature type="compositionally biased region" description="Polar residues" evidence="4">
    <location>
        <begin position="990"/>
        <end position="1023"/>
    </location>
</feature>
<feature type="compositionally biased region" description="Pro residues" evidence="4">
    <location>
        <begin position="1286"/>
        <end position="1295"/>
    </location>
</feature>
<evidence type="ECO:0000313" key="5">
    <source>
        <dbReference type="Proteomes" id="UP000085678"/>
    </source>
</evidence>
<feature type="repeat" description="ANK" evidence="3">
    <location>
        <begin position="138"/>
        <end position="170"/>
    </location>
</feature>
<feature type="region of interest" description="Disordered" evidence="4">
    <location>
        <begin position="8"/>
        <end position="42"/>
    </location>
</feature>
<feature type="compositionally biased region" description="Low complexity" evidence="4">
    <location>
        <begin position="1097"/>
        <end position="1122"/>
    </location>
</feature>
<feature type="compositionally biased region" description="Basic and acidic residues" evidence="4">
    <location>
        <begin position="1427"/>
        <end position="1446"/>
    </location>
</feature>
<evidence type="ECO:0000256" key="2">
    <source>
        <dbReference type="ARBA" id="ARBA00023043"/>
    </source>
</evidence>
<dbReference type="PANTHER" id="PTHR24173:SF74">
    <property type="entry name" value="ANKYRIN REPEAT DOMAIN-CONTAINING PROTEIN 16"/>
    <property type="match status" value="1"/>
</dbReference>
<dbReference type="Proteomes" id="UP000085678">
    <property type="component" value="Unplaced"/>
</dbReference>
<feature type="compositionally biased region" description="Polar residues" evidence="4">
    <location>
        <begin position="1079"/>
        <end position="1093"/>
    </location>
</feature>
<evidence type="ECO:0000313" key="6">
    <source>
        <dbReference type="RefSeq" id="XP_013383237.1"/>
    </source>
</evidence>
<feature type="compositionally biased region" description="Basic and acidic residues" evidence="4">
    <location>
        <begin position="1199"/>
        <end position="1214"/>
    </location>
</feature>
<feature type="region of interest" description="Disordered" evidence="4">
    <location>
        <begin position="1064"/>
        <end position="1269"/>
    </location>
</feature>
<gene>
    <name evidence="6" type="primary">LOC106153724</name>
</gene>
<evidence type="ECO:0000256" key="1">
    <source>
        <dbReference type="ARBA" id="ARBA00022737"/>
    </source>
</evidence>
<dbReference type="GeneID" id="106153724"/>
<protein>
    <submittedName>
        <fullName evidence="6">Trithorax group protein osa isoform X1</fullName>
    </submittedName>
</protein>
<feature type="compositionally biased region" description="Low complexity" evidence="4">
    <location>
        <begin position="1029"/>
        <end position="1050"/>
    </location>
</feature>
<sequence>MVVQYCRMSGGEHGRGGGGGDCNNNVVGSQQSVKRENASSSEPYHWHHYEDINDLTEPQVMATAAPPPPPLVSLGDRLRLAASRGELETVQELLQLGASLEPDRDGRTVLHLAAQNGQAEVTKVLINAGCDINAVDSLGGTPLHRAAAQGHVEVVTLLLEEGCAYDRQEDVHGNTALHEAAWNGFSDTIKALIKGGANIFATNKAGFGPLHLAAQNGHNQSTRELLYSGCSADDKNNYGDTCLHTAARYGHAGVTRIALSAKCNANEQNKNGDTALHIAAALRRRKIAKLLVEAGVNSTIKNKQNETPIDVARRKEHPEIIVIITAPPKKPKHKAHGSHHPHHHHSSRHHHDRSGVSSPGAEVMVDGPVSDKEKEKEKGKFSFFKKKKVKEKSGHQQQHVRFQDEVLKQQQRQQAGQRALSPTQGLFGQYVPKAGTVYYKDLAGNIKQGPIGYAPTCTQCVPMIKKLGDKVEVDKQNLYDHIDSTQKTLTDRIDNLEKKTALQVHSLDKFTRERLEAEKLECQKRLENRVVQERLEIDNELDEQQDIIAEELKTWMASRLGPGGRFHDDTDLPVRGRVNRTFHDQHLPNGFIPGPGPLVRSRSDETLSQSEYGKHKRNLDKYKHKLFQELRALKNPLTVRDRPSRRDQHGASQSLGNLRAGSPQRQLGMANSPTPQQVQSFQNIRHPSRSMSPPQHSNQSRSLSPLQLPHHRTQQHNQQQRAMSPPYKLSDGQFPRPSSMPYHDNLAAPTQIMSQYKTTGQQRPGSVPLQGPPPPHPKPGVPGPQPTHPRPLSTPVWGDGRDTRSSQQLHTVKQENAGQSATVQEDSSFEKEIQFPSRGQRSYSQSPTRNVISSNVTQNPGRNMGQNVHRPMQQQQQQQHQQQQLPSQLPPSQLNRNPEQKPQQASYTGQQAPKPNKQDNKHFYQPPQPITRKPVYPQVLPNQLDQPNYQQNQQLGNSLIHQQHIQMGHKQQPSKPGNLVYDQIPQQPHLQVSQQPHHPAGHQQSQPIKQLQDSKPPQQTQSMPYKLGHQPQHQQVHQPPPHQTVHQPPTRQQLYQHIPQLPSHQQRYQHQLPDEKASQHPTQYSHASGQQQRHPPTHQTFYQPPPQQQTHPPTQQQVHQPTYKPTPLPRPSQRLSQPPLPSTQPVAGQQNVAHDQHRPGAQSLQNRHPQGPITAGRSTPHLPEDFMSRSRRNPINESLLKEFEEFETGKDPRLPRPVQRNMYPNKSTLHLNGDNKGRQLMESPSVLSKSEPNIDQKSQPPSGSGDSHVNGRVVLTREVLRRQSPGPVPANPSIPPTAYGPNGHQQNPVTLNHVSDLTALQTVYSPSNISPTTVLNKSHEEGSNPDSGYSSRIYPNHSSLYYSRPGLSPLAHGVSVTTPPLSGSSITERSPQSSPATQTSTGTSEGDPTHLPMPRHFFNAPQNPQERWFERSDKEETKMKEDKEFMEQRFRSLEERSVSLGSDV</sequence>
<evidence type="ECO:0000256" key="3">
    <source>
        <dbReference type="PROSITE-ProRule" id="PRU00023"/>
    </source>
</evidence>
<feature type="compositionally biased region" description="Polar residues" evidence="4">
    <location>
        <begin position="1375"/>
        <end position="1389"/>
    </location>
</feature>
<feature type="region of interest" description="Disordered" evidence="4">
    <location>
        <begin position="583"/>
        <end position="620"/>
    </location>
</feature>
<feature type="region of interest" description="Disordered" evidence="4">
    <location>
        <begin position="633"/>
        <end position="745"/>
    </location>
</feature>
<feature type="region of interest" description="Disordered" evidence="4">
    <location>
        <begin position="1281"/>
        <end position="1309"/>
    </location>
</feature>
<feature type="region of interest" description="Disordered" evidence="4">
    <location>
        <begin position="963"/>
        <end position="982"/>
    </location>
</feature>
<dbReference type="PROSITE" id="PS50088">
    <property type="entry name" value="ANK_REPEAT"/>
    <property type="match status" value="6"/>
</dbReference>
<keyword evidence="5" id="KW-1185">Reference proteome</keyword>
<feature type="compositionally biased region" description="Polar residues" evidence="4">
    <location>
        <begin position="1327"/>
        <end position="1336"/>
    </location>
</feature>
<dbReference type="InParanoid" id="A0A1S3HB21"/>
<dbReference type="Pfam" id="PF12796">
    <property type="entry name" value="Ank_2"/>
    <property type="match status" value="2"/>
</dbReference>
<feature type="region of interest" description="Disordered" evidence="4">
    <location>
        <begin position="1327"/>
        <end position="1351"/>
    </location>
</feature>
<feature type="compositionally biased region" description="Polar residues" evidence="4">
    <location>
        <begin position="22"/>
        <end position="42"/>
    </location>
</feature>
<proteinExistence type="predicted"/>
<dbReference type="RefSeq" id="XP_013383237.1">
    <property type="nucleotide sequence ID" value="XM_013527783.1"/>
</dbReference>
<dbReference type="OrthoDB" id="6251518at2759"/>
<keyword evidence="2 3" id="KW-0040">ANK repeat</keyword>